<dbReference type="EMBL" id="QJJQ01000002">
    <property type="protein sequence ID" value="PXW89589.1"/>
    <property type="molecule type" value="Genomic_DNA"/>
</dbReference>
<proteinExistence type="predicted"/>
<dbReference type="Gene3D" id="3.20.20.370">
    <property type="entry name" value="Glycoside hydrolase/deacetylase"/>
    <property type="match status" value="1"/>
</dbReference>
<dbReference type="OrthoDB" id="7836272at2"/>
<protein>
    <submittedName>
        <fullName evidence="1">Polysaccharide deacetylase</fullName>
    </submittedName>
</protein>
<sequence>MRMQENVGTFIISLDFELYWGVHDVFKREKYEKNIRGAHDAVLAMLETFQQYHIHATWAIVGMIYCTNIMDLKKHIPRHTPTYNNKKLSANHYVENNPITEQDYDLFFAPYLIQRIRATPNQEIATHTFSHYYTLEKGQSEEQFSSDLKTAIHIAGKNGNNISSIVFPRNQVNEKFLQTCGLLGITAYRGTENSFIYKLNSNERKRFIKRVLRLLDCYMNLFGHHTYSLPSPTNNLVNIKSSRFLRPYSKKRSKLESLRLKRIKNAMTYAAKRGEIYHLWWHPHNFGINLDLNMVLLQEILNHFILLQKTYGFQSRNMRQLASDILANNTSKSNY</sequence>
<organism evidence="1 2">
    <name type="scientific">Pseudogracilibacillus auburnensis</name>
    <dbReference type="NCBI Taxonomy" id="1494959"/>
    <lineage>
        <taxon>Bacteria</taxon>
        <taxon>Bacillati</taxon>
        <taxon>Bacillota</taxon>
        <taxon>Bacilli</taxon>
        <taxon>Bacillales</taxon>
        <taxon>Bacillaceae</taxon>
        <taxon>Pseudogracilibacillus</taxon>
    </lineage>
</organism>
<dbReference type="GO" id="GO:0005975">
    <property type="term" value="P:carbohydrate metabolic process"/>
    <property type="evidence" value="ECO:0007669"/>
    <property type="project" value="InterPro"/>
</dbReference>
<dbReference type="AlphaFoldDB" id="A0A2V3WLH1"/>
<dbReference type="RefSeq" id="WP_110394295.1">
    <property type="nucleotide sequence ID" value="NZ_JBHUHB010000001.1"/>
</dbReference>
<dbReference type="InterPro" id="IPR011330">
    <property type="entry name" value="Glyco_hydro/deAcase_b/a-brl"/>
</dbReference>
<accession>A0A2V3WLH1</accession>
<dbReference type="SUPFAM" id="SSF88713">
    <property type="entry name" value="Glycoside hydrolase/deacetylase"/>
    <property type="match status" value="1"/>
</dbReference>
<keyword evidence="2" id="KW-1185">Reference proteome</keyword>
<comment type="caution">
    <text evidence="1">The sequence shown here is derived from an EMBL/GenBank/DDBJ whole genome shotgun (WGS) entry which is preliminary data.</text>
</comment>
<dbReference type="Proteomes" id="UP000247978">
    <property type="component" value="Unassembled WGS sequence"/>
</dbReference>
<evidence type="ECO:0000313" key="2">
    <source>
        <dbReference type="Proteomes" id="UP000247978"/>
    </source>
</evidence>
<dbReference type="CDD" id="cd10929">
    <property type="entry name" value="CE4_u5"/>
    <property type="match status" value="1"/>
</dbReference>
<reference evidence="1 2" key="1">
    <citation type="submission" date="2018-05" db="EMBL/GenBank/DDBJ databases">
        <title>Genomic Encyclopedia of Type Strains, Phase IV (KMG-IV): sequencing the most valuable type-strain genomes for metagenomic binning, comparative biology and taxonomic classification.</title>
        <authorList>
            <person name="Goeker M."/>
        </authorList>
    </citation>
    <scope>NUCLEOTIDE SEQUENCE [LARGE SCALE GENOMIC DNA]</scope>
    <source>
        <strain evidence="1 2">DSM 28556</strain>
    </source>
</reference>
<gene>
    <name evidence="1" type="ORF">DFR56_102367</name>
</gene>
<evidence type="ECO:0000313" key="1">
    <source>
        <dbReference type="EMBL" id="PXW89589.1"/>
    </source>
</evidence>
<name>A0A2V3WLH1_9BACI</name>